<dbReference type="InterPro" id="IPR029044">
    <property type="entry name" value="Nucleotide-diphossugar_trans"/>
</dbReference>
<dbReference type="EMBL" id="JAXOJX010000005">
    <property type="protein sequence ID" value="MDZ5455987.1"/>
    <property type="molecule type" value="Genomic_DNA"/>
</dbReference>
<organism evidence="2 3">
    <name type="scientific">Azohydromonas lata</name>
    <dbReference type="NCBI Taxonomy" id="45677"/>
    <lineage>
        <taxon>Bacteria</taxon>
        <taxon>Pseudomonadati</taxon>
        <taxon>Pseudomonadota</taxon>
        <taxon>Betaproteobacteria</taxon>
        <taxon>Burkholderiales</taxon>
        <taxon>Sphaerotilaceae</taxon>
        <taxon>Azohydromonas</taxon>
    </lineage>
</organism>
<sequence>MSSIDVVIPCYRYGRYLRECVESVLSQDVEKIRVLIIDDASPDETPEIGTSLARNDKRVSYVRHAVNAGHIKTYNEGLAWVKAEYMLLLSADDCLMPGAFSRTIDFMSRHPKMSLCFAEAVELHNGGQLTPVPSNIPGEPGAEVVMNLHEFLSHCLLAGSSNIVCTPTAVVRTDFLKRLGFYRDDLPHSADFEMWLRLAAHGPVGFIKNPLAFYRRHDGNMTLGYLNEKILADFKQRKAAFDIFRKENECVINDMPVMYEKLLCHLAQHAIGIASMAFNGKKTALCDEICEYSELIYPAIKKTRAWWLLKCKKIIGFGLVDVLRRWAFFNNRLKNI</sequence>
<evidence type="ECO:0000259" key="1">
    <source>
        <dbReference type="Pfam" id="PF00535"/>
    </source>
</evidence>
<dbReference type="SUPFAM" id="SSF53448">
    <property type="entry name" value="Nucleotide-diphospho-sugar transferases"/>
    <property type="match status" value="1"/>
</dbReference>
<evidence type="ECO:0000313" key="3">
    <source>
        <dbReference type="Proteomes" id="UP001293718"/>
    </source>
</evidence>
<dbReference type="GO" id="GO:0016757">
    <property type="term" value="F:glycosyltransferase activity"/>
    <property type="evidence" value="ECO:0007669"/>
    <property type="project" value="UniProtKB-KW"/>
</dbReference>
<dbReference type="EC" id="2.4.-.-" evidence="2"/>
<keyword evidence="3" id="KW-1185">Reference proteome</keyword>
<keyword evidence="2" id="KW-0808">Transferase</keyword>
<dbReference type="PANTHER" id="PTHR43685:SF11">
    <property type="entry name" value="GLYCOSYLTRANSFERASE TAGX-RELATED"/>
    <property type="match status" value="1"/>
</dbReference>
<proteinExistence type="predicted"/>
<protein>
    <submittedName>
        <fullName evidence="2">Glycosyltransferase</fullName>
        <ecNumber evidence="2">2.4.-.-</ecNumber>
    </submittedName>
</protein>
<keyword evidence="2" id="KW-0328">Glycosyltransferase</keyword>
<dbReference type="RefSeq" id="WP_322464670.1">
    <property type="nucleotide sequence ID" value="NZ_JAXOJX010000005.1"/>
</dbReference>
<dbReference type="Proteomes" id="UP001293718">
    <property type="component" value="Unassembled WGS sequence"/>
</dbReference>
<reference evidence="2 3" key="1">
    <citation type="submission" date="2023-11" db="EMBL/GenBank/DDBJ databases">
        <title>Draft genome of Azohydromonas lata strain H1 (DSM1123), a polyhydroxyalkanoate producer.</title>
        <authorList>
            <person name="Traversa D."/>
            <person name="D'Addabbo P."/>
            <person name="Pazzani C."/>
            <person name="Manzari C."/>
            <person name="Chiara M."/>
            <person name="Scrascia M."/>
        </authorList>
    </citation>
    <scope>NUCLEOTIDE SEQUENCE [LARGE SCALE GENOMIC DNA]</scope>
    <source>
        <strain evidence="2 3">H1</strain>
    </source>
</reference>
<evidence type="ECO:0000313" key="2">
    <source>
        <dbReference type="EMBL" id="MDZ5455987.1"/>
    </source>
</evidence>
<dbReference type="Gene3D" id="3.90.550.10">
    <property type="entry name" value="Spore Coat Polysaccharide Biosynthesis Protein SpsA, Chain A"/>
    <property type="match status" value="1"/>
</dbReference>
<accession>A0ABU5IA57</accession>
<gene>
    <name evidence="2" type="ORF">SM757_05325</name>
</gene>
<dbReference type="InterPro" id="IPR001173">
    <property type="entry name" value="Glyco_trans_2-like"/>
</dbReference>
<dbReference type="PANTHER" id="PTHR43685">
    <property type="entry name" value="GLYCOSYLTRANSFERASE"/>
    <property type="match status" value="1"/>
</dbReference>
<comment type="caution">
    <text evidence="2">The sequence shown here is derived from an EMBL/GenBank/DDBJ whole genome shotgun (WGS) entry which is preliminary data.</text>
</comment>
<feature type="domain" description="Glycosyltransferase 2-like" evidence="1">
    <location>
        <begin position="6"/>
        <end position="117"/>
    </location>
</feature>
<dbReference type="InterPro" id="IPR050834">
    <property type="entry name" value="Glycosyltransf_2"/>
</dbReference>
<dbReference type="Pfam" id="PF00535">
    <property type="entry name" value="Glycos_transf_2"/>
    <property type="match status" value="1"/>
</dbReference>
<name>A0ABU5IA57_9BURK</name>